<dbReference type="PANTHER" id="PTHR33359:SF1">
    <property type="entry name" value="MOLYBDOPTERIN SYNTHASE SULFUR CARRIER SUBUNIT"/>
    <property type="match status" value="1"/>
</dbReference>
<protein>
    <recommendedName>
        <fullName evidence="3">Molybdopterin synthase sulfur carrier subunit</fullName>
    </recommendedName>
</protein>
<dbReference type="GO" id="GO:0006777">
    <property type="term" value="P:Mo-molybdopterin cofactor biosynthetic process"/>
    <property type="evidence" value="ECO:0007669"/>
    <property type="project" value="InterPro"/>
</dbReference>
<dbReference type="InterPro" id="IPR012675">
    <property type="entry name" value="Beta-grasp_dom_sf"/>
</dbReference>
<name>F2JU30_MARM1</name>
<evidence type="ECO:0000256" key="3">
    <source>
        <dbReference type="ARBA" id="ARBA00024247"/>
    </source>
</evidence>
<dbReference type="CDD" id="cd00754">
    <property type="entry name" value="Ubl_MoaD"/>
    <property type="match status" value="1"/>
</dbReference>
<dbReference type="Pfam" id="PF02597">
    <property type="entry name" value="ThiS"/>
    <property type="match status" value="1"/>
</dbReference>
<keyword evidence="1" id="KW-0547">Nucleotide-binding</keyword>
<proteinExistence type="inferred from homology"/>
<dbReference type="KEGG" id="mme:Marme_2301"/>
<dbReference type="GO" id="GO:1990133">
    <property type="term" value="C:molybdopterin adenylyltransferase complex"/>
    <property type="evidence" value="ECO:0007669"/>
    <property type="project" value="TreeGrafter"/>
</dbReference>
<evidence type="ECO:0000256" key="1">
    <source>
        <dbReference type="ARBA" id="ARBA00022741"/>
    </source>
</evidence>
<accession>F2JU30</accession>
<dbReference type="OrthoDB" id="9801945at2"/>
<dbReference type="InterPro" id="IPR044672">
    <property type="entry name" value="MOCS2A"/>
</dbReference>
<dbReference type="eggNOG" id="COG1977">
    <property type="taxonomic scope" value="Bacteria"/>
</dbReference>
<dbReference type="EMBL" id="CP002583">
    <property type="protein sequence ID" value="ADZ91542.1"/>
    <property type="molecule type" value="Genomic_DNA"/>
</dbReference>
<gene>
    <name evidence="4" type="ordered locus">Marme_2301</name>
</gene>
<organism evidence="4 5">
    <name type="scientific">Marinomonas mediterranea (strain ATCC 700492 / JCM 21426 / NBRC 103028 / MMB-1)</name>
    <dbReference type="NCBI Taxonomy" id="717774"/>
    <lineage>
        <taxon>Bacteria</taxon>
        <taxon>Pseudomonadati</taxon>
        <taxon>Pseudomonadota</taxon>
        <taxon>Gammaproteobacteria</taxon>
        <taxon>Oceanospirillales</taxon>
        <taxon>Oceanospirillaceae</taxon>
        <taxon>Marinomonas</taxon>
    </lineage>
</organism>
<reference evidence="4 5" key="1">
    <citation type="journal article" date="2012" name="Stand. Genomic Sci.">
        <title>Complete genome sequence of the melanogenic marine bacterium Marinomonas mediterranea type strain (MMB-1(T)).</title>
        <authorList>
            <person name="Lucas-Elio P."/>
            <person name="Goodwin L."/>
            <person name="Woyke T."/>
            <person name="Pitluck S."/>
            <person name="Nolan M."/>
            <person name="Kyrpides N.C."/>
            <person name="Detter J.C."/>
            <person name="Copeland A."/>
            <person name="Teshima H."/>
            <person name="Bruce D."/>
            <person name="Detter C."/>
            <person name="Tapia R."/>
            <person name="Han S."/>
            <person name="Land M.L."/>
            <person name="Ivanova N."/>
            <person name="Mikhailova N."/>
            <person name="Johnston A.W."/>
            <person name="Sanchez-Amat A."/>
        </authorList>
    </citation>
    <scope>NUCLEOTIDE SEQUENCE [LARGE SCALE GENOMIC DNA]</scope>
    <source>
        <strain evidence="5">ATCC 700492 / JCM 21426 / NBRC 103028 / MMB-1</strain>
    </source>
</reference>
<dbReference type="STRING" id="717774.Marme_2301"/>
<evidence type="ECO:0000256" key="2">
    <source>
        <dbReference type="ARBA" id="ARBA00024200"/>
    </source>
</evidence>
<dbReference type="Gene3D" id="3.10.20.30">
    <property type="match status" value="1"/>
</dbReference>
<evidence type="ECO:0000313" key="5">
    <source>
        <dbReference type="Proteomes" id="UP000001062"/>
    </source>
</evidence>
<comment type="similarity">
    <text evidence="2">Belongs to the MoaD family.</text>
</comment>
<dbReference type="SUPFAM" id="SSF54285">
    <property type="entry name" value="MoaD/ThiS"/>
    <property type="match status" value="1"/>
</dbReference>
<dbReference type="InterPro" id="IPR003749">
    <property type="entry name" value="ThiS/MoaD-like"/>
</dbReference>
<evidence type="ECO:0000313" key="4">
    <source>
        <dbReference type="EMBL" id="ADZ91542.1"/>
    </source>
</evidence>
<sequence length="84" mass="9078">MAKIKVVYFASIKEMLGKDSEVIELDASLSVSDLKERLASQYAQPELASSKTKAAIDQEFARDGDIIDPLSVTEVAFFPPVTGG</sequence>
<dbReference type="GO" id="GO:0000166">
    <property type="term" value="F:nucleotide binding"/>
    <property type="evidence" value="ECO:0007669"/>
    <property type="project" value="UniProtKB-KW"/>
</dbReference>
<dbReference type="HOGENOM" id="CLU_114601_4_0_6"/>
<dbReference type="AlphaFoldDB" id="F2JU30"/>
<keyword evidence="5" id="KW-1185">Reference proteome</keyword>
<dbReference type="RefSeq" id="WP_013661447.1">
    <property type="nucleotide sequence ID" value="NC_015276.1"/>
</dbReference>
<dbReference type="InterPro" id="IPR016155">
    <property type="entry name" value="Mopterin_synth/thiamin_S_b"/>
</dbReference>
<dbReference type="PATRIC" id="fig|717774.3.peg.2371"/>
<dbReference type="PANTHER" id="PTHR33359">
    <property type="entry name" value="MOLYBDOPTERIN SYNTHASE SULFUR CARRIER SUBUNIT"/>
    <property type="match status" value="1"/>
</dbReference>
<dbReference type="Proteomes" id="UP000001062">
    <property type="component" value="Chromosome"/>
</dbReference>